<organism evidence="2 3">
    <name type="scientific">Mycolicibacterium conceptionense</name>
    <dbReference type="NCBI Taxonomy" id="451644"/>
    <lineage>
        <taxon>Bacteria</taxon>
        <taxon>Bacillati</taxon>
        <taxon>Actinomycetota</taxon>
        <taxon>Actinomycetes</taxon>
        <taxon>Mycobacteriales</taxon>
        <taxon>Mycobacteriaceae</taxon>
        <taxon>Mycolicibacterium</taxon>
    </lineage>
</organism>
<sequence>MTPLQRLFAVADDANGIGSKIDIRKWTFLNTDLVVHIHRVPDGKWIGIRADTNYGPDGIGATVGTLFDQNGAVGAIQQSVLVRPRPPKRS</sequence>
<feature type="domain" description="Acyl-CoA thioesterase-like C-terminal" evidence="1">
    <location>
        <begin position="2"/>
        <end position="82"/>
    </location>
</feature>
<dbReference type="Proteomes" id="UP000182227">
    <property type="component" value="Unassembled WGS sequence"/>
</dbReference>
<dbReference type="InterPro" id="IPR029069">
    <property type="entry name" value="HotDog_dom_sf"/>
</dbReference>
<evidence type="ECO:0000313" key="2">
    <source>
        <dbReference type="EMBL" id="CQD24925.1"/>
    </source>
</evidence>
<accession>A0A0U1DY32</accession>
<evidence type="ECO:0000259" key="1">
    <source>
        <dbReference type="Pfam" id="PF20789"/>
    </source>
</evidence>
<evidence type="ECO:0000313" key="3">
    <source>
        <dbReference type="Proteomes" id="UP000182227"/>
    </source>
</evidence>
<reference evidence="2 3" key="1">
    <citation type="submission" date="2015-03" db="EMBL/GenBank/DDBJ databases">
        <authorList>
            <person name="Murphy D."/>
        </authorList>
    </citation>
    <scope>NUCLEOTIDE SEQUENCE [LARGE SCALE GENOMIC DNA]</scope>
    <source>
        <strain evidence="2 3">D16</strain>
    </source>
</reference>
<protein>
    <recommendedName>
        <fullName evidence="1">Acyl-CoA thioesterase-like C-terminal domain-containing protein</fullName>
    </recommendedName>
</protein>
<name>A0A0U1DY32_9MYCO</name>
<dbReference type="SUPFAM" id="SSF54637">
    <property type="entry name" value="Thioesterase/thiol ester dehydrase-isomerase"/>
    <property type="match status" value="1"/>
</dbReference>
<proteinExistence type="predicted"/>
<dbReference type="AlphaFoldDB" id="A0A0U1DY32"/>
<gene>
    <name evidence="2" type="ORF">BN970_06723</name>
</gene>
<dbReference type="InterPro" id="IPR049450">
    <property type="entry name" value="ACOT8-like_C"/>
</dbReference>
<dbReference type="Pfam" id="PF20789">
    <property type="entry name" value="4HBT_3C"/>
    <property type="match status" value="1"/>
</dbReference>
<dbReference type="EMBL" id="CTEF01000008">
    <property type="protein sequence ID" value="CQD24925.1"/>
    <property type="molecule type" value="Genomic_DNA"/>
</dbReference>